<keyword evidence="5 7" id="KW-0238">DNA-binding</keyword>
<accession>A0A1G2TVQ5</accession>
<evidence type="ECO:0000256" key="3">
    <source>
        <dbReference type="ARBA" id="ARBA00022737"/>
    </source>
</evidence>
<dbReference type="InterPro" id="IPR007159">
    <property type="entry name" value="SpoVT-AbrB_dom"/>
</dbReference>
<dbReference type="GO" id="GO:0003700">
    <property type="term" value="F:DNA-binding transcription factor activity"/>
    <property type="evidence" value="ECO:0007669"/>
    <property type="project" value="UniProtKB-UniRule"/>
</dbReference>
<dbReference type="Proteomes" id="UP000177707">
    <property type="component" value="Unassembled WGS sequence"/>
</dbReference>
<dbReference type="NCBIfam" id="TIGR00242">
    <property type="entry name" value="division/cell wall cluster transcriptional repressor MraZ"/>
    <property type="match status" value="1"/>
</dbReference>
<keyword evidence="9" id="KW-0132">Cell division</keyword>
<evidence type="ECO:0000256" key="4">
    <source>
        <dbReference type="ARBA" id="ARBA00023015"/>
    </source>
</evidence>
<evidence type="ECO:0000256" key="1">
    <source>
        <dbReference type="ARBA" id="ARBA00013860"/>
    </source>
</evidence>
<dbReference type="GO" id="GO:0009295">
    <property type="term" value="C:nucleoid"/>
    <property type="evidence" value="ECO:0007669"/>
    <property type="project" value="UniProtKB-SubCell"/>
</dbReference>
<dbReference type="PROSITE" id="PS51740">
    <property type="entry name" value="SPOVT_ABRB"/>
    <property type="match status" value="2"/>
</dbReference>
<dbReference type="PANTHER" id="PTHR34701:SF1">
    <property type="entry name" value="TRANSCRIPTIONAL REGULATOR MRAZ"/>
    <property type="match status" value="1"/>
</dbReference>
<dbReference type="Gene3D" id="3.40.1550.20">
    <property type="entry name" value="Transcriptional regulator MraZ domain"/>
    <property type="match status" value="1"/>
</dbReference>
<evidence type="ECO:0000256" key="6">
    <source>
        <dbReference type="ARBA" id="ARBA00023163"/>
    </source>
</evidence>
<dbReference type="InterPro" id="IPR037914">
    <property type="entry name" value="SpoVT-AbrB_sf"/>
</dbReference>
<dbReference type="InterPro" id="IPR003444">
    <property type="entry name" value="MraZ"/>
</dbReference>
<name>A0A1G2TVQ5_9BACT</name>
<evidence type="ECO:0000313" key="10">
    <source>
        <dbReference type="Proteomes" id="UP000177707"/>
    </source>
</evidence>
<evidence type="ECO:0000259" key="8">
    <source>
        <dbReference type="PROSITE" id="PS51740"/>
    </source>
</evidence>
<keyword evidence="9" id="KW-0131">Cell cycle</keyword>
<feature type="domain" description="SpoVT-AbrB" evidence="8">
    <location>
        <begin position="5"/>
        <end position="47"/>
    </location>
</feature>
<protein>
    <recommendedName>
        <fullName evidence="1 7">Transcriptional regulator MraZ</fullName>
    </recommendedName>
</protein>
<dbReference type="AlphaFoldDB" id="A0A1G2TVQ5"/>
<dbReference type="GO" id="GO:2000143">
    <property type="term" value="P:negative regulation of DNA-templated transcription initiation"/>
    <property type="evidence" value="ECO:0007669"/>
    <property type="project" value="TreeGrafter"/>
</dbReference>
<keyword evidence="6 7" id="KW-0804">Transcription</keyword>
<dbReference type="CDD" id="cd16320">
    <property type="entry name" value="MraZ_N"/>
    <property type="match status" value="1"/>
</dbReference>
<dbReference type="SUPFAM" id="SSF89447">
    <property type="entry name" value="AbrB/MazE/MraZ-like"/>
    <property type="match status" value="1"/>
</dbReference>
<evidence type="ECO:0000256" key="5">
    <source>
        <dbReference type="ARBA" id="ARBA00023125"/>
    </source>
</evidence>
<dbReference type="STRING" id="1802758.A3A96_01805"/>
<organism evidence="9 10">
    <name type="scientific">Candidatus Zambryskibacteria bacterium RIFCSPLOWO2_01_FULL_39_39</name>
    <dbReference type="NCBI Taxonomy" id="1802758"/>
    <lineage>
        <taxon>Bacteria</taxon>
        <taxon>Candidatus Zambryskiibacteriota</taxon>
    </lineage>
</organism>
<keyword evidence="2 7" id="KW-0963">Cytoplasm</keyword>
<dbReference type="EMBL" id="MHWB01000013">
    <property type="protein sequence ID" value="OHB01408.1"/>
    <property type="molecule type" value="Genomic_DNA"/>
</dbReference>
<feature type="domain" description="SpoVT-AbrB" evidence="8">
    <location>
        <begin position="77"/>
        <end position="120"/>
    </location>
</feature>
<dbReference type="InterPro" id="IPR035644">
    <property type="entry name" value="MraZ_C"/>
</dbReference>
<comment type="similarity">
    <text evidence="7">Belongs to the MraZ family.</text>
</comment>
<dbReference type="InterPro" id="IPR038619">
    <property type="entry name" value="MraZ_sf"/>
</dbReference>
<evidence type="ECO:0000313" key="9">
    <source>
        <dbReference type="EMBL" id="OHB01408.1"/>
    </source>
</evidence>
<reference evidence="9 10" key="1">
    <citation type="journal article" date="2016" name="Nat. Commun.">
        <title>Thousands of microbial genomes shed light on interconnected biogeochemical processes in an aquifer system.</title>
        <authorList>
            <person name="Anantharaman K."/>
            <person name="Brown C.T."/>
            <person name="Hug L.A."/>
            <person name="Sharon I."/>
            <person name="Castelle C.J."/>
            <person name="Probst A.J."/>
            <person name="Thomas B.C."/>
            <person name="Singh A."/>
            <person name="Wilkins M.J."/>
            <person name="Karaoz U."/>
            <person name="Brodie E.L."/>
            <person name="Williams K.H."/>
            <person name="Hubbard S.S."/>
            <person name="Banfield J.F."/>
        </authorList>
    </citation>
    <scope>NUCLEOTIDE SEQUENCE [LARGE SCALE GENOMIC DNA]</scope>
</reference>
<proteinExistence type="inferred from homology"/>
<dbReference type="InterPro" id="IPR020603">
    <property type="entry name" value="MraZ_dom"/>
</dbReference>
<dbReference type="GO" id="GO:0005737">
    <property type="term" value="C:cytoplasm"/>
    <property type="evidence" value="ECO:0007669"/>
    <property type="project" value="UniProtKB-UniRule"/>
</dbReference>
<keyword evidence="3" id="KW-0677">Repeat</keyword>
<dbReference type="CDD" id="cd16321">
    <property type="entry name" value="MraZ_C"/>
    <property type="match status" value="1"/>
</dbReference>
<comment type="subcellular location">
    <subcellularLocation>
        <location evidence="7">Cytoplasm</location>
        <location evidence="7">Nucleoid</location>
    </subcellularLocation>
</comment>
<dbReference type="GO" id="GO:0000976">
    <property type="term" value="F:transcription cis-regulatory region binding"/>
    <property type="evidence" value="ECO:0007669"/>
    <property type="project" value="TreeGrafter"/>
</dbReference>
<comment type="caution">
    <text evidence="9">The sequence shown here is derived from an EMBL/GenBank/DDBJ whole genome shotgun (WGS) entry which is preliminary data.</text>
</comment>
<dbReference type="GO" id="GO:0051301">
    <property type="term" value="P:cell division"/>
    <property type="evidence" value="ECO:0007669"/>
    <property type="project" value="UniProtKB-KW"/>
</dbReference>
<evidence type="ECO:0000256" key="2">
    <source>
        <dbReference type="ARBA" id="ARBA00022490"/>
    </source>
</evidence>
<gene>
    <name evidence="7" type="primary">mraZ</name>
    <name evidence="9" type="ORF">A3A96_01805</name>
</gene>
<keyword evidence="4 7" id="KW-0805">Transcription regulation</keyword>
<dbReference type="HAMAP" id="MF_01008">
    <property type="entry name" value="MraZ"/>
    <property type="match status" value="1"/>
</dbReference>
<comment type="subunit">
    <text evidence="7">Forms oligomers.</text>
</comment>
<dbReference type="Pfam" id="PF02381">
    <property type="entry name" value="MraZ"/>
    <property type="match status" value="2"/>
</dbReference>
<dbReference type="PANTHER" id="PTHR34701">
    <property type="entry name" value="TRANSCRIPTIONAL REGULATOR MRAZ"/>
    <property type="match status" value="1"/>
</dbReference>
<dbReference type="InterPro" id="IPR035642">
    <property type="entry name" value="MraZ_N"/>
</dbReference>
<evidence type="ECO:0000256" key="7">
    <source>
        <dbReference type="HAMAP-Rule" id="MF_01008"/>
    </source>
</evidence>
<sequence length="145" mass="16402">MLIGEYTHTIDDKNRVSLPSKFRSLMGKKIVITPGLDQCLFAFTVKEWEKIAGKLSENSSILSSDMRSFGRYMFGGASEVEVDNIGRILVPDFLRERANLKTKVVLIGVQNRLEIWNEKSWTDYKRQVEKSADGLAEKLSGLGIM</sequence>